<evidence type="ECO:0000256" key="8">
    <source>
        <dbReference type="ARBA" id="ARBA00022824"/>
    </source>
</evidence>
<reference evidence="22" key="1">
    <citation type="submission" date="2022-11" db="EMBL/GenBank/DDBJ databases">
        <authorList>
            <person name="Kikuchi T."/>
        </authorList>
    </citation>
    <scope>NUCLEOTIDE SEQUENCE</scope>
    <source>
        <strain evidence="22">PS1010</strain>
    </source>
</reference>
<evidence type="ECO:0000256" key="17">
    <source>
        <dbReference type="ARBA" id="ARBA00053655"/>
    </source>
</evidence>
<evidence type="ECO:0000256" key="14">
    <source>
        <dbReference type="ARBA" id="ARBA00023295"/>
    </source>
</evidence>
<keyword evidence="12" id="KW-0472">Membrane</keyword>
<evidence type="ECO:0000256" key="13">
    <source>
        <dbReference type="ARBA" id="ARBA00023157"/>
    </source>
</evidence>
<sequence length="729" mass="84264">MRLARSDGGLPLHHIRKKVWNDSGRRVYYTTCYYIKNSSKLMRCILLLILLSGTYLVFSNHGDDGIQNEVVIVEPHKEPTKIEPQELDFVDDNIVKSKTKTSFDGPTNDRQKAVVKAFQHAWKGYKDYAWGHDQLKPISKTFSDWFDTGMTIVDGIDTAIIMGLEKETAEATEWIRDKLTFEKNRNVNFFECTIRVLGGLLSAFHLTGDEMFQEKATDLGDRLLSAFKTSSPIPFSDVNLQKRTSTNPQWGSDSSLSEVTTVQLEFRDLSRITKNSTYEKLAFKVSEHIHKIGCDEHDGLCGMFINANTGTFKKSTTITFGARSDSYYEYLFKQWLQTGKTIDWLKNDYGKAMNSMEKLLYRASEPNKMYFVGELLSGDTYSPKMDHLVCFIAGTLALGSQNGFSEHHLEMAKKIGETCHNMYNNPTGLGPEIAHFNMVGGEKDLYVKPLDAHCLLRPEAIEAWFYLYRITGDKKYQEWGWSAFQAIETYARIPTGGYSSVSNVKKLKVQYKDMMESFYLAETLKYLYLLLADDQTILPLDQWVFNTEGHPGMSDKLAEEKPKTLMDIPIEIKCAILHLVDKKSKLRFAHCSKFCRELVFTLPTYNVRLFYSNTIGSDAVLVGFKHSWCKPPIADCDYHIRMYDYYFKLTTEENKTIVRYMHKSREISKHEVDEPNKEVYLAKKIMNKMIDENRDHLRCLTFNARHNDQCDFEFEPLDKLDFLLYWKLH</sequence>
<keyword evidence="6 19" id="KW-0479">Metal-binding</keyword>
<dbReference type="GO" id="GO:0005975">
    <property type="term" value="P:carbohydrate metabolic process"/>
    <property type="evidence" value="ECO:0007669"/>
    <property type="project" value="InterPro"/>
</dbReference>
<keyword evidence="5" id="KW-0812">Transmembrane</keyword>
<evidence type="ECO:0000256" key="18">
    <source>
        <dbReference type="PIRSR" id="PIRSR601382-1"/>
    </source>
</evidence>
<dbReference type="GO" id="GO:0010498">
    <property type="term" value="P:proteasomal protein catabolic process"/>
    <property type="evidence" value="ECO:0007669"/>
    <property type="project" value="UniProtKB-ARBA"/>
</dbReference>
<feature type="active site" description="Proton donor" evidence="18">
    <location>
        <position position="191"/>
    </location>
</feature>
<dbReference type="GO" id="GO:0004571">
    <property type="term" value="F:mannosyl-oligosaccharide 1,2-alpha-mannosidase activity"/>
    <property type="evidence" value="ECO:0007669"/>
    <property type="project" value="UniProtKB-EC"/>
</dbReference>
<evidence type="ECO:0000256" key="9">
    <source>
        <dbReference type="ARBA" id="ARBA00022837"/>
    </source>
</evidence>
<feature type="binding site" evidence="19">
    <location>
        <position position="547"/>
    </location>
    <ligand>
        <name>Ca(2+)</name>
        <dbReference type="ChEBI" id="CHEBI:29108"/>
    </ligand>
</feature>
<dbReference type="PRINTS" id="PR00747">
    <property type="entry name" value="GLYHDRLASE47"/>
</dbReference>
<evidence type="ECO:0000256" key="21">
    <source>
        <dbReference type="RuleBase" id="RU361193"/>
    </source>
</evidence>
<evidence type="ECO:0000256" key="1">
    <source>
        <dbReference type="ARBA" id="ARBA00001913"/>
    </source>
</evidence>
<comment type="subcellular location">
    <subcellularLocation>
        <location evidence="2">Endoplasmic reticulum membrane</location>
        <topology evidence="2">Single-pass type II membrane protein</topology>
    </subcellularLocation>
</comment>
<comment type="pathway">
    <text evidence="3">Protein modification; protein glycosylation.</text>
</comment>
<evidence type="ECO:0000313" key="23">
    <source>
        <dbReference type="Proteomes" id="UP001152747"/>
    </source>
</evidence>
<evidence type="ECO:0000256" key="19">
    <source>
        <dbReference type="PIRSR" id="PIRSR601382-2"/>
    </source>
</evidence>
<feature type="active site" description="Proton donor" evidence="18">
    <location>
        <position position="432"/>
    </location>
</feature>
<dbReference type="FunFam" id="1.50.10.10:FF:000010">
    <property type="entry name" value="alpha-1,2-Mannosidase"/>
    <property type="match status" value="1"/>
</dbReference>
<comment type="caution">
    <text evidence="22">The sequence shown here is derived from an EMBL/GenBank/DDBJ whole genome shotgun (WGS) entry which is preliminary data.</text>
</comment>
<proteinExistence type="inferred from homology"/>
<keyword evidence="8" id="KW-0256">Endoplasmic reticulum</keyword>
<dbReference type="InterPro" id="IPR001382">
    <property type="entry name" value="Glyco_hydro_47"/>
</dbReference>
<gene>
    <name evidence="22" type="ORF">CAMP_LOCUS18091</name>
</gene>
<keyword evidence="7 21" id="KW-0378">Hydrolase</keyword>
<keyword evidence="13 20" id="KW-1015">Disulfide bond</keyword>
<dbReference type="InterPro" id="IPR036026">
    <property type="entry name" value="Seven-hairpin_glycosidases"/>
</dbReference>
<feature type="disulfide bond" evidence="20">
    <location>
        <begin position="390"/>
        <end position="419"/>
    </location>
</feature>
<dbReference type="GO" id="GO:0005509">
    <property type="term" value="F:calcium ion binding"/>
    <property type="evidence" value="ECO:0007669"/>
    <property type="project" value="InterPro"/>
</dbReference>
<evidence type="ECO:0000256" key="12">
    <source>
        <dbReference type="ARBA" id="ARBA00023136"/>
    </source>
</evidence>
<evidence type="ECO:0000256" key="2">
    <source>
        <dbReference type="ARBA" id="ARBA00004648"/>
    </source>
</evidence>
<keyword evidence="11" id="KW-1133">Transmembrane helix</keyword>
<accession>A0A9P1N8V5</accession>
<dbReference type="OrthoDB" id="8118055at2759"/>
<dbReference type="PANTHER" id="PTHR11742:SF55">
    <property type="entry name" value="ENDOPLASMIC RETICULUM MANNOSYL-OLIGOSACCHARIDE 1,2-ALPHA-MANNOSIDASE"/>
    <property type="match status" value="1"/>
</dbReference>
<evidence type="ECO:0000256" key="5">
    <source>
        <dbReference type="ARBA" id="ARBA00022692"/>
    </source>
</evidence>
<evidence type="ECO:0000256" key="20">
    <source>
        <dbReference type="PIRSR" id="PIRSR601382-3"/>
    </source>
</evidence>
<dbReference type="InterPro" id="IPR036047">
    <property type="entry name" value="F-box-like_dom_sf"/>
</dbReference>
<protein>
    <recommendedName>
        <fullName evidence="21">alpha-1,2-Mannosidase</fullName>
        <ecNumber evidence="21">3.2.1.-</ecNumber>
    </recommendedName>
</protein>
<organism evidence="22 23">
    <name type="scientific">Caenorhabditis angaria</name>
    <dbReference type="NCBI Taxonomy" id="860376"/>
    <lineage>
        <taxon>Eukaryota</taxon>
        <taxon>Metazoa</taxon>
        <taxon>Ecdysozoa</taxon>
        <taxon>Nematoda</taxon>
        <taxon>Chromadorea</taxon>
        <taxon>Rhabditida</taxon>
        <taxon>Rhabditina</taxon>
        <taxon>Rhabditomorpha</taxon>
        <taxon>Rhabditoidea</taxon>
        <taxon>Rhabditidae</taxon>
        <taxon>Peloderinae</taxon>
        <taxon>Caenorhabditis</taxon>
    </lineage>
</organism>
<comment type="similarity">
    <text evidence="4 21">Belongs to the glycosyl hydrolase 47 family.</text>
</comment>
<evidence type="ECO:0000256" key="7">
    <source>
        <dbReference type="ARBA" id="ARBA00022801"/>
    </source>
</evidence>
<evidence type="ECO:0000256" key="16">
    <source>
        <dbReference type="ARBA" id="ARBA00048605"/>
    </source>
</evidence>
<dbReference type="SUPFAM" id="SSF48225">
    <property type="entry name" value="Seven-hairpin glycosidases"/>
    <property type="match status" value="1"/>
</dbReference>
<dbReference type="EC" id="3.2.1.-" evidence="21"/>
<evidence type="ECO:0000256" key="4">
    <source>
        <dbReference type="ARBA" id="ARBA00007658"/>
    </source>
</evidence>
<keyword evidence="23" id="KW-1185">Reference proteome</keyword>
<dbReference type="Proteomes" id="UP001152747">
    <property type="component" value="Unassembled WGS sequence"/>
</dbReference>
<evidence type="ECO:0000256" key="11">
    <source>
        <dbReference type="ARBA" id="ARBA00022989"/>
    </source>
</evidence>
<evidence type="ECO:0000313" key="22">
    <source>
        <dbReference type="EMBL" id="CAI5455454.1"/>
    </source>
</evidence>
<dbReference type="InterPro" id="IPR050749">
    <property type="entry name" value="Glycosyl_Hydrolase_47"/>
</dbReference>
<evidence type="ECO:0000256" key="3">
    <source>
        <dbReference type="ARBA" id="ARBA00004922"/>
    </source>
</evidence>
<keyword evidence="14 21" id="KW-0326">Glycosidase</keyword>
<dbReference type="EMBL" id="CANHGI010000006">
    <property type="protein sequence ID" value="CAI5455454.1"/>
    <property type="molecule type" value="Genomic_DNA"/>
</dbReference>
<dbReference type="GO" id="GO:0034976">
    <property type="term" value="P:response to endoplasmic reticulum stress"/>
    <property type="evidence" value="ECO:0007669"/>
    <property type="project" value="UniProtKB-ARBA"/>
</dbReference>
<comment type="cofactor">
    <cofactor evidence="1 19">
        <name>Ca(2+)</name>
        <dbReference type="ChEBI" id="CHEBI:29108"/>
    </cofactor>
</comment>
<dbReference type="InterPro" id="IPR012341">
    <property type="entry name" value="6hp_glycosidase-like_sf"/>
</dbReference>
<dbReference type="Pfam" id="PF01532">
    <property type="entry name" value="Glyco_hydro_47"/>
    <property type="match status" value="1"/>
</dbReference>
<dbReference type="SUPFAM" id="SSF81383">
    <property type="entry name" value="F-box domain"/>
    <property type="match status" value="1"/>
</dbReference>
<dbReference type="PANTHER" id="PTHR11742">
    <property type="entry name" value="MANNOSYL-OLIGOSACCHARIDE ALPHA-1,2-MANNOSIDASE-RELATED"/>
    <property type="match status" value="1"/>
</dbReference>
<dbReference type="Gene3D" id="1.50.10.10">
    <property type="match status" value="1"/>
</dbReference>
<name>A0A9P1N8V5_9PELO</name>
<keyword evidence="9 19" id="KW-0106">Calcium</keyword>
<feature type="active site" evidence="18">
    <location>
        <position position="325"/>
    </location>
</feature>
<dbReference type="GO" id="GO:0005789">
    <property type="term" value="C:endoplasmic reticulum membrane"/>
    <property type="evidence" value="ECO:0007669"/>
    <property type="project" value="UniProtKB-SubCell"/>
</dbReference>
<comment type="catalytic activity">
    <reaction evidence="16">
        <text>N(4)-(alpha-D-Man-(1-&gt;2)-alpha-D-Man-(1-&gt;2)-alpha-D-Man-(1-&gt;3)-[alpha-D-Man-(1-&gt;2)-alpha-D-Man-(1-&gt;3)-[alpha-D-Man-(1-&gt;2)-alpha-D-Man-(1-&gt;6)]-alpha-D-Man-(1-&gt;6)]-beta-D-Man-(1-&gt;4)-beta-D-GlcNAc-(1-&gt;4)-beta-D-GlcNAc)-L-asparaginyl-[protein] (N-glucan mannose isomer 9A1,2,3B1,2,3) + 4 H2O = N(4)-(alpha-D-Man-(1-&gt;3)-[alpha-D-Man-(1-&gt;3)-[alpha-D-Man-(1-&gt;6)]-alpha-D-Man-(1-&gt;6)]-beta-D-Man-(1-&gt;4)-beta-D-GlcNAc-(1-&gt;4)-beta-D-GlcNAc)-L-asparaginyl-[protein] (N-glucan mannose isomer 5A1,2) + 4 beta-D-mannose</text>
        <dbReference type="Rhea" id="RHEA:56008"/>
        <dbReference type="Rhea" id="RHEA-COMP:14356"/>
        <dbReference type="Rhea" id="RHEA-COMP:14367"/>
        <dbReference type="ChEBI" id="CHEBI:15377"/>
        <dbReference type="ChEBI" id="CHEBI:28563"/>
        <dbReference type="ChEBI" id="CHEBI:59087"/>
        <dbReference type="ChEBI" id="CHEBI:139493"/>
        <dbReference type="EC" id="3.2.1.113"/>
    </reaction>
</comment>
<comment type="catalytic activity">
    <reaction evidence="15">
        <text>N(4)-(alpha-D-Man-(1-&gt;2)-alpha-D-Man-(1-&gt;2)-alpha-D-Man-(1-&gt;3)-[alpha-D-Man-(1-&gt;3)-[alpha-D-Man-(1-&gt;2)-alpha-D-Man-(1-&gt;6)]-alpha-D-Man-(1-&gt;6)]-beta-D-Man-(1-&gt;4)-beta-D-GlcNAc-(1-&gt;4)-beta-D-GlcNAc)-L-asparaginyl-[protein] (N-glucan mannose isomer 8A1,2,3B1,3) + 3 H2O = N(4)-(alpha-D-Man-(1-&gt;3)-[alpha-D-Man-(1-&gt;3)-[alpha-D-Man-(1-&gt;6)]-alpha-D-Man-(1-&gt;6)]-beta-D-Man-(1-&gt;4)-beta-D-GlcNAc-(1-&gt;4)-beta-D-GlcNAc)-L-asparaginyl-[protein] (N-glucan mannose isomer 5A1,2) + 3 beta-D-mannose</text>
        <dbReference type="Rhea" id="RHEA:56028"/>
        <dbReference type="Rhea" id="RHEA-COMP:14358"/>
        <dbReference type="Rhea" id="RHEA-COMP:14367"/>
        <dbReference type="ChEBI" id="CHEBI:15377"/>
        <dbReference type="ChEBI" id="CHEBI:28563"/>
        <dbReference type="ChEBI" id="CHEBI:59087"/>
        <dbReference type="ChEBI" id="CHEBI:60628"/>
        <dbReference type="EC" id="3.2.1.113"/>
    </reaction>
</comment>
<comment type="function">
    <text evidence="17">Involved in glycoprotein quality control targeting of misfolded glycoproteins for degradation. It primarily trims a single alpha-1,2-linked mannose residue from Man(9)GlcNAc(2) to produce Man(8)GlcNAc(2), but at high enzyme concentrations, as found in the ER quality control compartment (ERQC), it further trims the carbohydrates to Man(5-6)GlcNAc(2).</text>
</comment>
<evidence type="ECO:0000256" key="10">
    <source>
        <dbReference type="ARBA" id="ARBA00022968"/>
    </source>
</evidence>
<evidence type="ECO:0000256" key="15">
    <source>
        <dbReference type="ARBA" id="ARBA00047669"/>
    </source>
</evidence>
<evidence type="ECO:0000256" key="6">
    <source>
        <dbReference type="ARBA" id="ARBA00022723"/>
    </source>
</evidence>
<feature type="active site" evidence="18">
    <location>
        <position position="459"/>
    </location>
</feature>
<dbReference type="AlphaFoldDB" id="A0A9P1N8V5"/>
<keyword evidence="10" id="KW-0735">Signal-anchor</keyword>